<dbReference type="Proteomes" id="UP001409585">
    <property type="component" value="Unassembled WGS sequence"/>
</dbReference>
<dbReference type="InterPro" id="IPR036282">
    <property type="entry name" value="Glutathione-S-Trfase_C_sf"/>
</dbReference>
<name>A0AAV3U2Q3_9ALTE</name>
<dbReference type="RefSeq" id="WP_345421649.1">
    <property type="nucleotide sequence ID" value="NZ_AP031496.1"/>
</dbReference>
<proteinExistence type="predicted"/>
<dbReference type="InterPro" id="IPR036249">
    <property type="entry name" value="Thioredoxin-like_sf"/>
</dbReference>
<dbReference type="AlphaFoldDB" id="A0AAV3U2Q3"/>
<keyword evidence="3" id="KW-1185">Reference proteome</keyword>
<feature type="domain" description="GST N-terminal" evidence="1">
    <location>
        <begin position="1"/>
        <end position="81"/>
    </location>
</feature>
<dbReference type="SFLD" id="SFLDS00019">
    <property type="entry name" value="Glutathione_Transferase_(cytos"/>
    <property type="match status" value="1"/>
</dbReference>
<dbReference type="GO" id="GO:0006749">
    <property type="term" value="P:glutathione metabolic process"/>
    <property type="evidence" value="ECO:0007669"/>
    <property type="project" value="TreeGrafter"/>
</dbReference>
<dbReference type="InterPro" id="IPR040079">
    <property type="entry name" value="Glutathione_S-Trfase"/>
</dbReference>
<dbReference type="Pfam" id="PF13410">
    <property type="entry name" value="GST_C_2"/>
    <property type="match status" value="1"/>
</dbReference>
<dbReference type="CDD" id="cd03043">
    <property type="entry name" value="GST_N_1"/>
    <property type="match status" value="1"/>
</dbReference>
<dbReference type="InterPro" id="IPR004045">
    <property type="entry name" value="Glutathione_S-Trfase_N"/>
</dbReference>
<dbReference type="PROSITE" id="PS50404">
    <property type="entry name" value="GST_NTER"/>
    <property type="match status" value="1"/>
</dbReference>
<dbReference type="PANTHER" id="PTHR42673:SF4">
    <property type="entry name" value="MALEYLACETOACETATE ISOMERASE"/>
    <property type="match status" value="1"/>
</dbReference>
<gene>
    <name evidence="2" type="ORF">GCM10025791_22160</name>
</gene>
<dbReference type="GO" id="GO:0004364">
    <property type="term" value="F:glutathione transferase activity"/>
    <property type="evidence" value="ECO:0007669"/>
    <property type="project" value="TreeGrafter"/>
</dbReference>
<sequence length="217" mass="24428">MKLIIGSKNYSSWSLRPWLLLAHHQIPFEEVRLSLGSAEFKQQLATYSPVGLVPVLQDDDLVIWDSLAICEYVSEHYLNNQGWPASAMVRAQARSASAEMHSGFGAIRSQLPMNSRATGRRVPTDGQLAKDIARIDQLFNRCRQTFCHQGPWLFGQFSIADCFYAPIVVRFRSYGIVLSGDGQIYADWQLQNPALQQWISDAEQEPEIIPGDEVGQT</sequence>
<organism evidence="2 3">
    <name type="scientific">Halioxenophilus aromaticivorans</name>
    <dbReference type="NCBI Taxonomy" id="1306992"/>
    <lineage>
        <taxon>Bacteria</taxon>
        <taxon>Pseudomonadati</taxon>
        <taxon>Pseudomonadota</taxon>
        <taxon>Gammaproteobacteria</taxon>
        <taxon>Alteromonadales</taxon>
        <taxon>Alteromonadaceae</taxon>
        <taxon>Halioxenophilus</taxon>
    </lineage>
</organism>
<dbReference type="GO" id="GO:0006559">
    <property type="term" value="P:L-phenylalanine catabolic process"/>
    <property type="evidence" value="ECO:0007669"/>
    <property type="project" value="TreeGrafter"/>
</dbReference>
<dbReference type="Gene3D" id="1.20.1050.10">
    <property type="match status" value="1"/>
</dbReference>
<reference evidence="3" key="1">
    <citation type="journal article" date="2019" name="Int. J. Syst. Evol. Microbiol.">
        <title>The Global Catalogue of Microorganisms (GCM) 10K type strain sequencing project: providing services to taxonomists for standard genome sequencing and annotation.</title>
        <authorList>
            <consortium name="The Broad Institute Genomics Platform"/>
            <consortium name="The Broad Institute Genome Sequencing Center for Infectious Disease"/>
            <person name="Wu L."/>
            <person name="Ma J."/>
        </authorList>
    </citation>
    <scope>NUCLEOTIDE SEQUENCE [LARGE SCALE GENOMIC DNA]</scope>
    <source>
        <strain evidence="3">JCM 19134</strain>
    </source>
</reference>
<comment type="caution">
    <text evidence="2">The sequence shown here is derived from an EMBL/GenBank/DDBJ whole genome shotgun (WGS) entry which is preliminary data.</text>
</comment>
<dbReference type="SUPFAM" id="SSF52833">
    <property type="entry name" value="Thioredoxin-like"/>
    <property type="match status" value="1"/>
</dbReference>
<dbReference type="CDD" id="cd03194">
    <property type="entry name" value="GST_C_3"/>
    <property type="match status" value="1"/>
</dbReference>
<dbReference type="Pfam" id="PF13409">
    <property type="entry name" value="GST_N_2"/>
    <property type="match status" value="1"/>
</dbReference>
<evidence type="ECO:0000259" key="1">
    <source>
        <dbReference type="PROSITE" id="PS50404"/>
    </source>
</evidence>
<evidence type="ECO:0000313" key="3">
    <source>
        <dbReference type="Proteomes" id="UP001409585"/>
    </source>
</evidence>
<dbReference type="Gene3D" id="3.40.30.10">
    <property type="entry name" value="Glutaredoxin"/>
    <property type="match status" value="1"/>
</dbReference>
<dbReference type="PANTHER" id="PTHR42673">
    <property type="entry name" value="MALEYLACETOACETATE ISOMERASE"/>
    <property type="match status" value="1"/>
</dbReference>
<evidence type="ECO:0000313" key="2">
    <source>
        <dbReference type="EMBL" id="GAA4943066.1"/>
    </source>
</evidence>
<accession>A0AAV3U2Q3</accession>
<dbReference type="SUPFAM" id="SSF47616">
    <property type="entry name" value="GST C-terminal domain-like"/>
    <property type="match status" value="1"/>
</dbReference>
<protein>
    <submittedName>
        <fullName evidence="2">Glutathione S-transferase family protein</fullName>
    </submittedName>
</protein>
<dbReference type="EMBL" id="BAABLX010000016">
    <property type="protein sequence ID" value="GAA4943066.1"/>
    <property type="molecule type" value="Genomic_DNA"/>
</dbReference>
<dbReference type="GO" id="GO:0016034">
    <property type="term" value="F:maleylacetoacetate isomerase activity"/>
    <property type="evidence" value="ECO:0007669"/>
    <property type="project" value="TreeGrafter"/>
</dbReference>